<feature type="region of interest" description="Disordered" evidence="1">
    <location>
        <begin position="18"/>
        <end position="78"/>
    </location>
</feature>
<sequence>MFLTDIALLCWRGRSTDKRKSELGREKSYNSHGLGKDKFGSSKSEERSVCEKDHKKDDDYNGNDVNSGNWKPRVGKKKPNRKIDKLKCFLCNGLRMLKTCLKKSSLSKKKKPVGKALRLGSSIRGVEANEAKSEKKPVECFLCHGPNRLQKCPKKSVIERDDGADKESKNLGSSKGKVEAKREKMSKKKRLVESSKELSHEEDVSFSSNLGEKVVMKAVKLGPMRLNSSKVMNLAESSTRLLSMEKVRWASDAKDEVAMQTLKLGSMRVISVDRS</sequence>
<organism evidence="2 3">
    <name type="scientific">Gossypium davidsonii</name>
    <name type="common">Davidson's cotton</name>
    <name type="synonym">Gossypium klotzschianum subsp. davidsonii</name>
    <dbReference type="NCBI Taxonomy" id="34287"/>
    <lineage>
        <taxon>Eukaryota</taxon>
        <taxon>Viridiplantae</taxon>
        <taxon>Streptophyta</taxon>
        <taxon>Embryophyta</taxon>
        <taxon>Tracheophyta</taxon>
        <taxon>Spermatophyta</taxon>
        <taxon>Magnoliopsida</taxon>
        <taxon>eudicotyledons</taxon>
        <taxon>Gunneridae</taxon>
        <taxon>Pentapetalae</taxon>
        <taxon>rosids</taxon>
        <taxon>malvids</taxon>
        <taxon>Malvales</taxon>
        <taxon>Malvaceae</taxon>
        <taxon>Malvoideae</taxon>
        <taxon>Gossypium</taxon>
    </lineage>
</organism>
<feature type="compositionally biased region" description="Basic and acidic residues" evidence="1">
    <location>
        <begin position="156"/>
        <end position="169"/>
    </location>
</feature>
<dbReference type="AlphaFoldDB" id="A0A7J8T302"/>
<evidence type="ECO:0000313" key="3">
    <source>
        <dbReference type="Proteomes" id="UP000593561"/>
    </source>
</evidence>
<dbReference type="Proteomes" id="UP000593561">
    <property type="component" value="Unassembled WGS sequence"/>
</dbReference>
<feature type="region of interest" description="Disordered" evidence="1">
    <location>
        <begin position="154"/>
        <end position="198"/>
    </location>
</feature>
<accession>A0A7J8T302</accession>
<reference evidence="2 3" key="1">
    <citation type="journal article" date="2019" name="Genome Biol. Evol.">
        <title>Insights into the evolution of the New World diploid cottons (Gossypium, subgenus Houzingenia) based on genome sequencing.</title>
        <authorList>
            <person name="Grover C.E."/>
            <person name="Arick M.A. 2nd"/>
            <person name="Thrash A."/>
            <person name="Conover J.L."/>
            <person name="Sanders W.S."/>
            <person name="Peterson D.G."/>
            <person name="Frelichowski J.E."/>
            <person name="Scheffler J.A."/>
            <person name="Scheffler B.E."/>
            <person name="Wendel J.F."/>
        </authorList>
    </citation>
    <scope>NUCLEOTIDE SEQUENCE [LARGE SCALE GENOMIC DNA]</scope>
    <source>
        <strain evidence="2">27</strain>
        <tissue evidence="2">Leaf</tissue>
    </source>
</reference>
<dbReference type="EMBL" id="JABFAC010000013">
    <property type="protein sequence ID" value="MBA0632162.1"/>
    <property type="molecule type" value="Genomic_DNA"/>
</dbReference>
<proteinExistence type="predicted"/>
<name>A0A7J8T302_GOSDV</name>
<keyword evidence="3" id="KW-1185">Reference proteome</keyword>
<gene>
    <name evidence="2" type="ORF">Godav_000957</name>
</gene>
<feature type="compositionally biased region" description="Basic and acidic residues" evidence="1">
    <location>
        <begin position="18"/>
        <end position="59"/>
    </location>
</feature>
<protein>
    <submittedName>
        <fullName evidence="2">Uncharacterized protein</fullName>
    </submittedName>
</protein>
<evidence type="ECO:0000256" key="1">
    <source>
        <dbReference type="SAM" id="MobiDB-lite"/>
    </source>
</evidence>
<comment type="caution">
    <text evidence="2">The sequence shown here is derived from an EMBL/GenBank/DDBJ whole genome shotgun (WGS) entry which is preliminary data.</text>
</comment>
<evidence type="ECO:0000313" key="2">
    <source>
        <dbReference type="EMBL" id="MBA0632162.1"/>
    </source>
</evidence>